<comment type="caution">
    <text evidence="4">The sequence shown here is derived from an EMBL/GenBank/DDBJ whole genome shotgun (WGS) entry which is preliminary data.</text>
</comment>
<sequence>MPLELSETIQHISHLNSTHVQPSPTSSIQDLCLKTTCENGGVCTVQDGKAECRCRSGEDWWYMGERCEKRGSTQDTIVIAVSSTVAVFALMLIVTLVSVYCTRKKYRKKMSSNTANSTLRNRAFSLFYDLKGKDQPILGLVGQPDGSCACKFSPLGQQDEPGVGAGKVEEWQGRSGQVNWVDGIARIFP</sequence>
<evidence type="ECO:0000313" key="5">
    <source>
        <dbReference type="Proteomes" id="UP001266305"/>
    </source>
</evidence>
<evidence type="ECO:0000259" key="3">
    <source>
        <dbReference type="PROSITE" id="PS50026"/>
    </source>
</evidence>
<protein>
    <submittedName>
        <fullName evidence="4">Meprin A subunit beta</fullName>
    </submittedName>
</protein>
<dbReference type="Proteomes" id="UP001266305">
    <property type="component" value="Unassembled WGS sequence"/>
</dbReference>
<dbReference type="PANTHER" id="PTHR12199:SF5">
    <property type="entry name" value="MUCIN-2-LIKE ISOFORM X1"/>
    <property type="match status" value="1"/>
</dbReference>
<name>A0ABQ9UBN0_SAGOE</name>
<feature type="domain" description="EGF-like" evidence="3">
    <location>
        <begin position="28"/>
        <end position="68"/>
    </location>
</feature>
<keyword evidence="2" id="KW-0812">Transmembrane</keyword>
<feature type="transmembrane region" description="Helical" evidence="2">
    <location>
        <begin position="77"/>
        <end position="101"/>
    </location>
</feature>
<keyword evidence="2" id="KW-0472">Membrane</keyword>
<accession>A0ABQ9UBN0</accession>
<dbReference type="CDD" id="cd00054">
    <property type="entry name" value="EGF_CA"/>
    <property type="match status" value="1"/>
</dbReference>
<proteinExistence type="predicted"/>
<dbReference type="EMBL" id="JASSZA010000014">
    <property type="protein sequence ID" value="KAK2094472.1"/>
    <property type="molecule type" value="Genomic_DNA"/>
</dbReference>
<gene>
    <name evidence="4" type="primary">MEP1B_1</name>
    <name evidence="4" type="ORF">P7K49_028210</name>
</gene>
<evidence type="ECO:0000256" key="2">
    <source>
        <dbReference type="SAM" id="Phobius"/>
    </source>
</evidence>
<reference evidence="4 5" key="1">
    <citation type="submission" date="2023-05" db="EMBL/GenBank/DDBJ databases">
        <title>B98-5 Cell Line De Novo Hybrid Assembly: An Optical Mapping Approach.</title>
        <authorList>
            <person name="Kananen K."/>
            <person name="Auerbach J.A."/>
            <person name="Kautto E."/>
            <person name="Blachly J.S."/>
        </authorList>
    </citation>
    <scope>NUCLEOTIDE SEQUENCE [LARGE SCALE GENOMIC DNA]</scope>
    <source>
        <strain evidence="4">B95-8</strain>
        <tissue evidence="4">Cell line</tissue>
    </source>
</reference>
<keyword evidence="1" id="KW-0245">EGF-like domain</keyword>
<comment type="caution">
    <text evidence="1">Lacks conserved residue(s) required for the propagation of feature annotation.</text>
</comment>
<keyword evidence="5" id="KW-1185">Reference proteome</keyword>
<dbReference type="PANTHER" id="PTHR12199">
    <property type="entry name" value="INTERPHOTORECEPTOR MATRIX PROTEOGLYCAN"/>
    <property type="match status" value="1"/>
</dbReference>
<organism evidence="4 5">
    <name type="scientific">Saguinus oedipus</name>
    <name type="common">Cotton-top tamarin</name>
    <name type="synonym">Oedipomidas oedipus</name>
    <dbReference type="NCBI Taxonomy" id="9490"/>
    <lineage>
        <taxon>Eukaryota</taxon>
        <taxon>Metazoa</taxon>
        <taxon>Chordata</taxon>
        <taxon>Craniata</taxon>
        <taxon>Vertebrata</taxon>
        <taxon>Euteleostomi</taxon>
        <taxon>Mammalia</taxon>
        <taxon>Eutheria</taxon>
        <taxon>Euarchontoglires</taxon>
        <taxon>Primates</taxon>
        <taxon>Haplorrhini</taxon>
        <taxon>Platyrrhini</taxon>
        <taxon>Cebidae</taxon>
        <taxon>Callitrichinae</taxon>
        <taxon>Saguinus</taxon>
    </lineage>
</organism>
<keyword evidence="2" id="KW-1133">Transmembrane helix</keyword>
<evidence type="ECO:0000256" key="1">
    <source>
        <dbReference type="PROSITE-ProRule" id="PRU00076"/>
    </source>
</evidence>
<dbReference type="SUPFAM" id="SSF57196">
    <property type="entry name" value="EGF/Laminin"/>
    <property type="match status" value="1"/>
</dbReference>
<dbReference type="InterPro" id="IPR000742">
    <property type="entry name" value="EGF"/>
</dbReference>
<dbReference type="Gene3D" id="2.10.25.10">
    <property type="entry name" value="Laminin"/>
    <property type="match status" value="1"/>
</dbReference>
<dbReference type="PROSITE" id="PS50026">
    <property type="entry name" value="EGF_3"/>
    <property type="match status" value="1"/>
</dbReference>
<dbReference type="InterPro" id="IPR039861">
    <property type="entry name" value="IMPG"/>
</dbReference>
<evidence type="ECO:0000313" key="4">
    <source>
        <dbReference type="EMBL" id="KAK2094472.1"/>
    </source>
</evidence>